<comment type="function">
    <text evidence="1">PPIases accelerate the folding of proteins. It catalyzes the cis-trans isomerization of proline imidic peptide bonds in oligopeptides.</text>
</comment>
<evidence type="ECO:0000256" key="3">
    <source>
        <dbReference type="SAM" id="Phobius"/>
    </source>
</evidence>
<feature type="region of interest" description="Disordered" evidence="2">
    <location>
        <begin position="76"/>
        <end position="106"/>
    </location>
</feature>
<feature type="compositionally biased region" description="Low complexity" evidence="2">
    <location>
        <begin position="77"/>
        <end position="106"/>
    </location>
</feature>
<keyword evidence="5" id="KW-0413">Isomerase</keyword>
<dbReference type="Pfam" id="PF00160">
    <property type="entry name" value="Pro_isomerase"/>
    <property type="match status" value="1"/>
</dbReference>
<dbReference type="InterPro" id="IPR044666">
    <property type="entry name" value="Cyclophilin_A-like"/>
</dbReference>
<evidence type="ECO:0000313" key="5">
    <source>
        <dbReference type="EMBL" id="GGK87131.1"/>
    </source>
</evidence>
<dbReference type="InterPro" id="IPR002130">
    <property type="entry name" value="Cyclophilin-type_PPIase_dom"/>
</dbReference>
<keyword evidence="3" id="KW-1133">Transmembrane helix</keyword>
<feature type="transmembrane region" description="Helical" evidence="3">
    <location>
        <begin position="49"/>
        <end position="72"/>
    </location>
</feature>
<keyword evidence="3" id="KW-0472">Membrane</keyword>
<keyword evidence="3" id="KW-0812">Transmembrane</keyword>
<dbReference type="PANTHER" id="PTHR45625">
    <property type="entry name" value="PEPTIDYL-PROLYL CIS-TRANS ISOMERASE-RELATED"/>
    <property type="match status" value="1"/>
</dbReference>
<evidence type="ECO:0000313" key="6">
    <source>
        <dbReference type="Proteomes" id="UP000645217"/>
    </source>
</evidence>
<dbReference type="Gene3D" id="2.40.100.10">
    <property type="entry name" value="Cyclophilin-like"/>
    <property type="match status" value="1"/>
</dbReference>
<feature type="region of interest" description="Disordered" evidence="2">
    <location>
        <begin position="1"/>
        <end position="29"/>
    </location>
</feature>
<evidence type="ECO:0000259" key="4">
    <source>
        <dbReference type="PROSITE" id="PS50072"/>
    </source>
</evidence>
<dbReference type="AlphaFoldDB" id="A0A917VIM3"/>
<dbReference type="InterPro" id="IPR029000">
    <property type="entry name" value="Cyclophilin-like_dom_sf"/>
</dbReference>
<feature type="domain" description="PPIase cyclophilin-type" evidence="4">
    <location>
        <begin position="147"/>
        <end position="306"/>
    </location>
</feature>
<accession>A0A917VIM3</accession>
<protein>
    <submittedName>
        <fullName evidence="5">Peptidylprolyl isomerase</fullName>
    </submittedName>
</protein>
<dbReference type="PANTHER" id="PTHR45625:SF3">
    <property type="entry name" value="PEPTIDYL-PROLYL CIS-TRANS ISOMERASE B-RELATED"/>
    <property type="match status" value="1"/>
</dbReference>
<sequence>MRPPNSINPDSREGTAVATGKDRQKQLAREHYERQMARRAERQARQKRLAIILTSVGVLVVVGGIFTAVAVVNGGDSSSQAAASTPSASAEPSAEPSASTSAAAAPKPYDAATNTCDYVADSASGPVKNVGMPPAKPDKSAKTMTFNTNHGDIVVALDAAKAPCTVNSMAFLAKKKYFDGSKCHRLGPESFPMLQCGDPLAKADGKNPTDGQGGPGYRMAEENLTGAKYTRGVVAMAKTQAPGTTGSQFFIIFGDLQLPAEYTPFGTVTKGLEILEDVSKKGVLPGGMGDGSGAPKDPVEFKHVTISGKS</sequence>
<reference evidence="5" key="1">
    <citation type="journal article" date="2014" name="Int. J. Syst. Evol. Microbiol.">
        <title>Complete genome sequence of Corynebacterium casei LMG S-19264T (=DSM 44701T), isolated from a smear-ripened cheese.</title>
        <authorList>
            <consortium name="US DOE Joint Genome Institute (JGI-PGF)"/>
            <person name="Walter F."/>
            <person name="Albersmeier A."/>
            <person name="Kalinowski J."/>
            <person name="Ruckert C."/>
        </authorList>
    </citation>
    <scope>NUCLEOTIDE SEQUENCE</scope>
    <source>
        <strain evidence="5">JCM 13064</strain>
    </source>
</reference>
<feature type="region of interest" description="Disordered" evidence="2">
    <location>
        <begin position="287"/>
        <end position="310"/>
    </location>
</feature>
<comment type="caution">
    <text evidence="5">The sequence shown here is derived from an EMBL/GenBank/DDBJ whole genome shotgun (WGS) entry which is preliminary data.</text>
</comment>
<dbReference type="SUPFAM" id="SSF50891">
    <property type="entry name" value="Cyclophilin-like"/>
    <property type="match status" value="1"/>
</dbReference>
<feature type="region of interest" description="Disordered" evidence="2">
    <location>
        <begin position="123"/>
        <end position="143"/>
    </location>
</feature>
<keyword evidence="6" id="KW-1185">Reference proteome</keyword>
<reference evidence="5" key="2">
    <citation type="submission" date="2020-09" db="EMBL/GenBank/DDBJ databases">
        <authorList>
            <person name="Sun Q."/>
            <person name="Ohkuma M."/>
        </authorList>
    </citation>
    <scope>NUCLEOTIDE SEQUENCE</scope>
    <source>
        <strain evidence="5">JCM 13064</strain>
    </source>
</reference>
<proteinExistence type="predicted"/>
<dbReference type="GO" id="GO:0003755">
    <property type="term" value="F:peptidyl-prolyl cis-trans isomerase activity"/>
    <property type="evidence" value="ECO:0007669"/>
    <property type="project" value="InterPro"/>
</dbReference>
<feature type="compositionally biased region" description="Basic and acidic residues" evidence="2">
    <location>
        <begin position="20"/>
        <end position="29"/>
    </location>
</feature>
<dbReference type="CDD" id="cd00317">
    <property type="entry name" value="cyclophilin"/>
    <property type="match status" value="1"/>
</dbReference>
<dbReference type="Proteomes" id="UP000645217">
    <property type="component" value="Unassembled WGS sequence"/>
</dbReference>
<dbReference type="EMBL" id="BMNT01000016">
    <property type="protein sequence ID" value="GGK87131.1"/>
    <property type="molecule type" value="Genomic_DNA"/>
</dbReference>
<gene>
    <name evidence="5" type="primary">ppiB</name>
    <name evidence="5" type="ORF">GCM10007964_32050</name>
</gene>
<organism evidence="5 6">
    <name type="scientific">Sphaerisporangium melleum</name>
    <dbReference type="NCBI Taxonomy" id="321316"/>
    <lineage>
        <taxon>Bacteria</taxon>
        <taxon>Bacillati</taxon>
        <taxon>Actinomycetota</taxon>
        <taxon>Actinomycetes</taxon>
        <taxon>Streptosporangiales</taxon>
        <taxon>Streptosporangiaceae</taxon>
        <taxon>Sphaerisporangium</taxon>
    </lineage>
</organism>
<evidence type="ECO:0000256" key="1">
    <source>
        <dbReference type="ARBA" id="ARBA00002388"/>
    </source>
</evidence>
<evidence type="ECO:0000256" key="2">
    <source>
        <dbReference type="SAM" id="MobiDB-lite"/>
    </source>
</evidence>
<name>A0A917VIM3_9ACTN</name>
<dbReference type="PROSITE" id="PS50072">
    <property type="entry name" value="CSA_PPIASE_2"/>
    <property type="match status" value="1"/>
</dbReference>